<comment type="caution">
    <text evidence="1">The sequence shown here is derived from an EMBL/GenBank/DDBJ whole genome shotgun (WGS) entry which is preliminary data.</text>
</comment>
<dbReference type="EMBL" id="AYYC01000732">
    <property type="protein sequence ID" value="ETK03657.1"/>
    <property type="molecule type" value="Genomic_DNA"/>
</dbReference>
<reference evidence="1 2" key="1">
    <citation type="submission" date="2013-11" db="EMBL/GenBank/DDBJ databases">
        <title>Single cell genomics of uncultured Tannerella BU063 (oral taxon 286).</title>
        <authorList>
            <person name="Beall C.J."/>
            <person name="Campbell A.G."/>
            <person name="Griffen A.L."/>
            <person name="Podar M."/>
            <person name="Leys E.J."/>
        </authorList>
    </citation>
    <scope>NUCLEOTIDE SEQUENCE [LARGE SCALE GENOMIC DNA]</scope>
    <source>
        <strain evidence="1">Cell 5</strain>
    </source>
</reference>
<sequence>MTYSVPFGALTAKIKGPFPLLKASPLLGSSFSQEGVRAMSAPPKIRLIASHTADLINGLVKFILCSVYESF</sequence>
<protein>
    <submittedName>
        <fullName evidence="1">Uncharacterized protein</fullName>
    </submittedName>
</protein>
<dbReference type="AlphaFoldDB" id="W2CB46"/>
<dbReference type="Proteomes" id="UP000018872">
    <property type="component" value="Unassembled WGS sequence"/>
</dbReference>
<evidence type="ECO:0000313" key="1">
    <source>
        <dbReference type="EMBL" id="ETK03657.1"/>
    </source>
</evidence>
<gene>
    <name evidence="1" type="ORF">T229_13225</name>
</gene>
<evidence type="ECO:0000313" key="2">
    <source>
        <dbReference type="Proteomes" id="UP000018872"/>
    </source>
</evidence>
<proteinExistence type="predicted"/>
<organism evidence="1 2">
    <name type="scientific">Tannerella sp. oral taxon BU063 isolate Cell 5</name>
    <dbReference type="NCBI Taxonomy" id="1410950"/>
    <lineage>
        <taxon>Bacteria</taxon>
        <taxon>Pseudomonadati</taxon>
        <taxon>Bacteroidota</taxon>
        <taxon>Bacteroidia</taxon>
        <taxon>Bacteroidales</taxon>
        <taxon>Tannerellaceae</taxon>
        <taxon>Tannerella</taxon>
    </lineage>
</organism>
<accession>W2CB46</accession>
<name>W2CB46_9BACT</name>